<proteinExistence type="predicted"/>
<dbReference type="AlphaFoldDB" id="A0A1E5P3Y9"/>
<evidence type="ECO:0000313" key="2">
    <source>
        <dbReference type="Proteomes" id="UP000095759"/>
    </source>
</evidence>
<organism evidence="1 2">
    <name type="scientific">Streptomyces agglomeratus</name>
    <dbReference type="NCBI Taxonomy" id="285458"/>
    <lineage>
        <taxon>Bacteria</taxon>
        <taxon>Bacillati</taxon>
        <taxon>Actinomycetota</taxon>
        <taxon>Actinomycetes</taxon>
        <taxon>Kitasatosporales</taxon>
        <taxon>Streptomycetaceae</taxon>
        <taxon>Streptomyces</taxon>
    </lineage>
</organism>
<dbReference type="RefSeq" id="WP_069934995.1">
    <property type="nucleotide sequence ID" value="NZ_MEHJ01000001.1"/>
</dbReference>
<keyword evidence="2" id="KW-1185">Reference proteome</keyword>
<gene>
    <name evidence="1" type="ORF">AS594_06995</name>
</gene>
<evidence type="ECO:0000313" key="1">
    <source>
        <dbReference type="EMBL" id="OEJ24268.1"/>
    </source>
</evidence>
<dbReference type="Proteomes" id="UP000095759">
    <property type="component" value="Unassembled WGS sequence"/>
</dbReference>
<sequence length="119" mass="12745">MTGIDYAARVAKGAALLDEKKPGWERLLDLSILDIESGTCCVTAQLSGADDWRTGMNQVGLSLSTYTDHGFRADDDYQDDYPTLNVLWRDLITERLSPGGCGTHPDCNTPGGTCACGTG</sequence>
<dbReference type="OrthoDB" id="1495735at2"/>
<accession>A0A1E5P3Y9</accession>
<protein>
    <submittedName>
        <fullName evidence="1">Uncharacterized protein</fullName>
    </submittedName>
</protein>
<reference evidence="1 2" key="1">
    <citation type="submission" date="2016-08" db="EMBL/GenBank/DDBJ databases">
        <title>Complete genome sequence of Streptomyces agglomeratus strain 6-3-2, a novel anti-MRSA actinomycete isolated from Wuli of Tebit, China.</title>
        <authorList>
            <person name="Chen X."/>
        </authorList>
    </citation>
    <scope>NUCLEOTIDE SEQUENCE [LARGE SCALE GENOMIC DNA]</scope>
    <source>
        <strain evidence="1 2">6-3-2</strain>
    </source>
</reference>
<comment type="caution">
    <text evidence="1">The sequence shown here is derived from an EMBL/GenBank/DDBJ whole genome shotgun (WGS) entry which is preliminary data.</text>
</comment>
<name>A0A1E5P3Y9_9ACTN</name>
<dbReference type="EMBL" id="MEHJ01000001">
    <property type="protein sequence ID" value="OEJ24268.1"/>
    <property type="molecule type" value="Genomic_DNA"/>
</dbReference>